<feature type="transmembrane region" description="Helical" evidence="7">
    <location>
        <begin position="54"/>
        <end position="75"/>
    </location>
</feature>
<keyword evidence="6 7" id="KW-0472">Membrane</keyword>
<keyword evidence="5 7" id="KW-1133">Transmembrane helix</keyword>
<name>A0A6G8RVB4_9GAMM</name>
<feature type="transmembrane region" description="Helical" evidence="7">
    <location>
        <begin position="113"/>
        <end position="131"/>
    </location>
</feature>
<protein>
    <submittedName>
        <fullName evidence="8">DoxX family protein</fullName>
    </submittedName>
</protein>
<evidence type="ECO:0000313" key="8">
    <source>
        <dbReference type="EMBL" id="QIO05879.1"/>
    </source>
</evidence>
<dbReference type="PANTHER" id="PTHR33452:SF1">
    <property type="entry name" value="INNER MEMBRANE PROTEIN YPHA-RELATED"/>
    <property type="match status" value="1"/>
</dbReference>
<dbReference type="GO" id="GO:0005886">
    <property type="term" value="C:plasma membrane"/>
    <property type="evidence" value="ECO:0007669"/>
    <property type="project" value="UniProtKB-SubCell"/>
</dbReference>
<dbReference type="KEGG" id="asha:G8E00_07890"/>
<sequence length="141" mass="15546">MLNTIRYLNLSKINPLLLLVSRVLLVILFIVSGLPKMMNFESTVQYMTSLHTPLPWLAAAIAVFMEVIVSILIIVGFYTRPLALIFAAYTLGTALIGHAYWTMTGADMAGNMIHFYKNISIIGGFLLLAITGPGRISLDKN</sequence>
<evidence type="ECO:0000256" key="4">
    <source>
        <dbReference type="ARBA" id="ARBA00022692"/>
    </source>
</evidence>
<evidence type="ECO:0000256" key="7">
    <source>
        <dbReference type="SAM" id="Phobius"/>
    </source>
</evidence>
<reference evidence="8 9" key="1">
    <citation type="submission" date="2020-03" db="EMBL/GenBank/DDBJ databases">
        <authorList>
            <person name="Zhu W."/>
        </authorList>
    </citation>
    <scope>NUCLEOTIDE SEQUENCE [LARGE SCALE GENOMIC DNA]</scope>
    <source>
        <strain evidence="8 9">323-1</strain>
    </source>
</reference>
<gene>
    <name evidence="8" type="ORF">G8E00_07890</name>
</gene>
<dbReference type="RefSeq" id="WP_166223469.1">
    <property type="nucleotide sequence ID" value="NZ_CP049801.1"/>
</dbReference>
<evidence type="ECO:0000313" key="9">
    <source>
        <dbReference type="Proteomes" id="UP000502297"/>
    </source>
</evidence>
<accession>A0A6G8RVB4</accession>
<dbReference type="EMBL" id="CP049801">
    <property type="protein sequence ID" value="QIO05879.1"/>
    <property type="molecule type" value="Genomic_DNA"/>
</dbReference>
<keyword evidence="9" id="KW-1185">Reference proteome</keyword>
<keyword evidence="3" id="KW-1003">Cell membrane</keyword>
<organism evidence="8 9">
    <name type="scientific">Acinetobacter shaoyimingii</name>
    <dbReference type="NCBI Taxonomy" id="2715164"/>
    <lineage>
        <taxon>Bacteria</taxon>
        <taxon>Pseudomonadati</taxon>
        <taxon>Pseudomonadota</taxon>
        <taxon>Gammaproteobacteria</taxon>
        <taxon>Moraxellales</taxon>
        <taxon>Moraxellaceae</taxon>
        <taxon>Acinetobacter</taxon>
    </lineage>
</organism>
<evidence type="ECO:0000256" key="2">
    <source>
        <dbReference type="ARBA" id="ARBA00006679"/>
    </source>
</evidence>
<feature type="transmembrane region" description="Helical" evidence="7">
    <location>
        <begin position="16"/>
        <end position="34"/>
    </location>
</feature>
<evidence type="ECO:0000256" key="5">
    <source>
        <dbReference type="ARBA" id="ARBA00022989"/>
    </source>
</evidence>
<evidence type="ECO:0000256" key="6">
    <source>
        <dbReference type="ARBA" id="ARBA00023136"/>
    </source>
</evidence>
<dbReference type="Proteomes" id="UP000502297">
    <property type="component" value="Chromosome"/>
</dbReference>
<proteinExistence type="inferred from homology"/>
<dbReference type="PANTHER" id="PTHR33452">
    <property type="entry name" value="OXIDOREDUCTASE CATD-RELATED"/>
    <property type="match status" value="1"/>
</dbReference>
<feature type="transmembrane region" description="Helical" evidence="7">
    <location>
        <begin position="82"/>
        <end position="101"/>
    </location>
</feature>
<dbReference type="AlphaFoldDB" id="A0A6G8RVB4"/>
<keyword evidence="4 7" id="KW-0812">Transmembrane</keyword>
<evidence type="ECO:0000256" key="1">
    <source>
        <dbReference type="ARBA" id="ARBA00004651"/>
    </source>
</evidence>
<dbReference type="InterPro" id="IPR032808">
    <property type="entry name" value="DoxX"/>
</dbReference>
<comment type="subcellular location">
    <subcellularLocation>
        <location evidence="1">Cell membrane</location>
        <topology evidence="1">Multi-pass membrane protein</topology>
    </subcellularLocation>
</comment>
<dbReference type="Pfam" id="PF07681">
    <property type="entry name" value="DoxX"/>
    <property type="match status" value="1"/>
</dbReference>
<dbReference type="InterPro" id="IPR051907">
    <property type="entry name" value="DoxX-like_oxidoreductase"/>
</dbReference>
<comment type="similarity">
    <text evidence="2">Belongs to the DoxX family.</text>
</comment>
<evidence type="ECO:0000256" key="3">
    <source>
        <dbReference type="ARBA" id="ARBA00022475"/>
    </source>
</evidence>